<evidence type="ECO:0000313" key="2">
    <source>
        <dbReference type="Proteomes" id="UP000006818"/>
    </source>
</evidence>
<dbReference type="KEGG" id="sin:YN1551_2394"/>
<dbReference type="GO" id="GO:0032259">
    <property type="term" value="P:methylation"/>
    <property type="evidence" value="ECO:0007669"/>
    <property type="project" value="UniProtKB-KW"/>
</dbReference>
<dbReference type="GO" id="GO:0008168">
    <property type="term" value="F:methyltransferase activity"/>
    <property type="evidence" value="ECO:0007669"/>
    <property type="project" value="UniProtKB-KW"/>
</dbReference>
<dbReference type="HOGENOM" id="CLU_094094_0_0_2"/>
<proteinExistence type="predicted"/>
<dbReference type="Pfam" id="PF13489">
    <property type="entry name" value="Methyltransf_23"/>
    <property type="match status" value="1"/>
</dbReference>
<protein>
    <submittedName>
        <fullName evidence="1">Methyltransferase type 11</fullName>
    </submittedName>
</protein>
<keyword evidence="1" id="KW-0489">Methyltransferase</keyword>
<reference evidence="1 2" key="1">
    <citation type="journal article" date="2009" name="Proc. Natl. Acad. Sci. U.S.A.">
        <title>Biogeography of the Sulfolobus islandicus pan-genome.</title>
        <authorList>
            <person name="Reno M.L."/>
            <person name="Held N.L."/>
            <person name="Fields C.J."/>
            <person name="Burke P.V."/>
            <person name="Whitaker R.J."/>
        </authorList>
    </citation>
    <scope>NUCLEOTIDE SEQUENCE [LARGE SCALE GENOMIC DNA]</scope>
    <source>
        <strain evidence="2">Y.N.15.51 / Yellowstone #2</strain>
    </source>
</reference>
<dbReference type="EMBL" id="CP001404">
    <property type="protein sequence ID" value="ACP49363.1"/>
    <property type="molecule type" value="Genomic_DNA"/>
</dbReference>
<name>C3NKC0_SACI1</name>
<accession>C3NKC0</accession>
<dbReference type="SUPFAM" id="SSF53335">
    <property type="entry name" value="S-adenosyl-L-methionine-dependent methyltransferases"/>
    <property type="match status" value="1"/>
</dbReference>
<dbReference type="GeneID" id="7810412"/>
<dbReference type="InterPro" id="IPR029063">
    <property type="entry name" value="SAM-dependent_MTases_sf"/>
</dbReference>
<dbReference type="AlphaFoldDB" id="C3NKC0"/>
<evidence type="ECO:0000313" key="1">
    <source>
        <dbReference type="EMBL" id="ACP49363.1"/>
    </source>
</evidence>
<dbReference type="RefSeq" id="WP_012717912.1">
    <property type="nucleotide sequence ID" value="NC_012623.1"/>
</dbReference>
<gene>
    <name evidence="1" type="ordered locus">YN1551_2394</name>
</gene>
<dbReference type="Gene3D" id="3.40.50.150">
    <property type="entry name" value="Vaccinia Virus protein VP39"/>
    <property type="match status" value="1"/>
</dbReference>
<sequence length="243" mass="28029">MEKHPIKDFYETHYAKLDLTKHMLERITLTEKALSLFLNEKRTIVEIGCGNGKNLRYYKERLGFKDAYCIEIASSAEDEIRRNGITPYIEDVNTSKLPFMDSSVNAVIFEEVIEHLYNSDLVLSEIHRVLKKGENGILILSTPNLSSWINRLALFMGYQPFSHDVSFVKGFGRLAYKDQTNGHIKSFTLRAMIEYLEYFGFEVIDKRGLIADGIPSWLSALDRFFSHFPSLASHMFIVAKKEQ</sequence>
<dbReference type="CDD" id="cd02440">
    <property type="entry name" value="AdoMet_MTases"/>
    <property type="match status" value="1"/>
</dbReference>
<organism evidence="1 2">
    <name type="scientific">Saccharolobus islandicus (strain Y.N.15.51 / Yellowstone #2)</name>
    <name type="common">Sulfolobus islandicus</name>
    <dbReference type="NCBI Taxonomy" id="419942"/>
    <lineage>
        <taxon>Archaea</taxon>
        <taxon>Thermoproteota</taxon>
        <taxon>Thermoprotei</taxon>
        <taxon>Sulfolobales</taxon>
        <taxon>Sulfolobaceae</taxon>
        <taxon>Saccharolobus</taxon>
    </lineage>
</organism>
<keyword evidence="1" id="KW-0808">Transferase</keyword>
<dbReference type="Proteomes" id="UP000006818">
    <property type="component" value="Chromosome"/>
</dbReference>